<gene>
    <name evidence="2" type="ORF">V5E97_33555</name>
</gene>
<feature type="signal peptide" evidence="1">
    <location>
        <begin position="1"/>
        <end position="21"/>
    </location>
</feature>
<organism evidence="2">
    <name type="scientific">Singulisphaera sp. Ch08</name>
    <dbReference type="NCBI Taxonomy" id="3120278"/>
    <lineage>
        <taxon>Bacteria</taxon>
        <taxon>Pseudomonadati</taxon>
        <taxon>Planctomycetota</taxon>
        <taxon>Planctomycetia</taxon>
        <taxon>Isosphaerales</taxon>
        <taxon>Isosphaeraceae</taxon>
        <taxon>Singulisphaera</taxon>
    </lineage>
</organism>
<name>A0AAU7CE53_9BACT</name>
<dbReference type="EMBL" id="CP155447">
    <property type="protein sequence ID" value="XBH03197.1"/>
    <property type="molecule type" value="Genomic_DNA"/>
</dbReference>
<sequence length="451" mass="48173">MIKSACWMVMILALMIGGAGAEEPLKVGVFAVDASPQVGSPLAYNPTKGVTDRLSCRGVVLTGAGQPIVLCAVDWLAIANDGQAEFRKGLAAAAGTVPERVAVHVLHQHDAPRCDLSTDRLLAKEGINREFFDADFVRDVIARAATAVKLATTNARTISHLGLGQAEVEMVASNRRILGPDGKVEHVRYTACKDPAIRAKPVGTIDPVLKVISFWDGAEPVAALTYYATHPQSYYLTGLANPDFPGMARDQRQKATQVPHVHFNGAGGNIGAGKWNDGAHENRQILADRVAAGMAKAWSATVKKPVTAADVIWESIPVALPPAAHLEEAPLQAALNDASKPALERADAARKLIWLRRCQAGERIDVACLHLGTARILHLPGELFVEYQLAAQKLRPDLFVAMAAYGDGAPGYIGTEIAYSEGGYETSPKASLVAPNVEKALMDVIERLLKK</sequence>
<proteinExistence type="predicted"/>
<dbReference type="RefSeq" id="WP_406695933.1">
    <property type="nucleotide sequence ID" value="NZ_CP155447.1"/>
</dbReference>
<reference evidence="2" key="1">
    <citation type="submission" date="2024-05" db="EMBL/GenBank/DDBJ databases">
        <title>Planctomycetes of the genus Singulisphaera possess chitinolytic capabilities.</title>
        <authorList>
            <person name="Ivanova A."/>
        </authorList>
    </citation>
    <scope>NUCLEOTIDE SEQUENCE</scope>
    <source>
        <strain evidence="2">Ch08T</strain>
    </source>
</reference>
<accession>A0AAU7CE53</accession>
<evidence type="ECO:0000313" key="2">
    <source>
        <dbReference type="EMBL" id="XBH03197.1"/>
    </source>
</evidence>
<feature type="chain" id="PRO_5043414229" description="Neutral/alkaline non-lysosomal ceramidase N-terminal domain-containing protein" evidence="1">
    <location>
        <begin position="22"/>
        <end position="451"/>
    </location>
</feature>
<protein>
    <recommendedName>
        <fullName evidence="3">Neutral/alkaline non-lysosomal ceramidase N-terminal domain-containing protein</fullName>
    </recommendedName>
</protein>
<evidence type="ECO:0000256" key="1">
    <source>
        <dbReference type="SAM" id="SignalP"/>
    </source>
</evidence>
<dbReference type="AlphaFoldDB" id="A0AAU7CE53"/>
<evidence type="ECO:0008006" key="3">
    <source>
        <dbReference type="Google" id="ProtNLM"/>
    </source>
</evidence>
<keyword evidence="1" id="KW-0732">Signal</keyword>